<evidence type="ECO:0000256" key="3">
    <source>
        <dbReference type="ARBA" id="ARBA00012856"/>
    </source>
</evidence>
<keyword evidence="9" id="KW-1185">Reference proteome</keyword>
<organism evidence="8 9">
    <name type="scientific">Tigheibacillus halophilus</name>
    <dbReference type="NCBI Taxonomy" id="361280"/>
    <lineage>
        <taxon>Bacteria</taxon>
        <taxon>Bacillati</taxon>
        <taxon>Bacillota</taxon>
        <taxon>Bacilli</taxon>
        <taxon>Bacillales</taxon>
        <taxon>Bacillaceae</taxon>
        <taxon>Tigheibacillus</taxon>
    </lineage>
</organism>
<keyword evidence="6 8" id="KW-0560">Oxidoreductase</keyword>
<evidence type="ECO:0000259" key="7">
    <source>
        <dbReference type="PROSITE" id="PS51330"/>
    </source>
</evidence>
<sequence>MGRKTFESIGKPLPNRKNIVVTTQKQISFPAGVEVIHDLSSLQNYQEEHPSEEIFVIGGGHIFEQILPFADRMYITYIDEAFQGDTYFPPFPASEWKLISEREGERDNANPYKYYFRQYDRK</sequence>
<dbReference type="EMBL" id="JAWDIP010000004">
    <property type="protein sequence ID" value="MDY0396607.1"/>
    <property type="molecule type" value="Genomic_DNA"/>
</dbReference>
<dbReference type="SUPFAM" id="SSF53597">
    <property type="entry name" value="Dihydrofolate reductase-like"/>
    <property type="match status" value="1"/>
</dbReference>
<dbReference type="PROSITE" id="PS51330">
    <property type="entry name" value="DHFR_2"/>
    <property type="match status" value="1"/>
</dbReference>
<dbReference type="Pfam" id="PF00186">
    <property type="entry name" value="DHFR_1"/>
    <property type="match status" value="1"/>
</dbReference>
<evidence type="ECO:0000313" key="9">
    <source>
        <dbReference type="Proteomes" id="UP001281447"/>
    </source>
</evidence>
<dbReference type="InterPro" id="IPR012259">
    <property type="entry name" value="DHFR"/>
</dbReference>
<dbReference type="Proteomes" id="UP001281447">
    <property type="component" value="Unassembled WGS sequence"/>
</dbReference>
<evidence type="ECO:0000256" key="4">
    <source>
        <dbReference type="ARBA" id="ARBA00022563"/>
    </source>
</evidence>
<keyword evidence="5" id="KW-0521">NADP</keyword>
<dbReference type="GO" id="GO:0004146">
    <property type="term" value="F:dihydrofolate reductase activity"/>
    <property type="evidence" value="ECO:0007669"/>
    <property type="project" value="UniProtKB-EC"/>
</dbReference>
<name>A0ABU5CDB2_9BACI</name>
<dbReference type="EC" id="1.5.1.3" evidence="3"/>
<evidence type="ECO:0000256" key="1">
    <source>
        <dbReference type="ARBA" id="ARBA00004903"/>
    </source>
</evidence>
<reference evidence="8 9" key="1">
    <citation type="submission" date="2023-10" db="EMBL/GenBank/DDBJ databases">
        <title>Virgibacillus halophilus 5B73C genome.</title>
        <authorList>
            <person name="Miliotis G."/>
            <person name="Sengupta P."/>
            <person name="Hameed A."/>
            <person name="Chuvochina M."/>
            <person name="Mcdonagh F."/>
            <person name="Simpson A.C."/>
            <person name="Singh N.K."/>
            <person name="Rekha P.D."/>
            <person name="Raman K."/>
            <person name="Hugenholtz P."/>
            <person name="Venkateswaran K."/>
        </authorList>
    </citation>
    <scope>NUCLEOTIDE SEQUENCE [LARGE SCALE GENOMIC DNA]</scope>
    <source>
        <strain evidence="8 9">5B73C</strain>
    </source>
</reference>
<dbReference type="CDD" id="cd00209">
    <property type="entry name" value="DHFR"/>
    <property type="match status" value="1"/>
</dbReference>
<accession>A0ABU5CDB2</accession>
<comment type="pathway">
    <text evidence="1">Cofactor biosynthesis; tetrahydrofolate biosynthesis; 5,6,7,8-tetrahydrofolate from 7,8-dihydrofolate: step 1/1.</text>
</comment>
<evidence type="ECO:0000313" key="8">
    <source>
        <dbReference type="EMBL" id="MDY0396607.1"/>
    </source>
</evidence>
<feature type="domain" description="DHFR" evidence="7">
    <location>
        <begin position="1"/>
        <end position="121"/>
    </location>
</feature>
<comment type="similarity">
    <text evidence="2">Belongs to the dihydrofolate reductase family.</text>
</comment>
<evidence type="ECO:0000256" key="2">
    <source>
        <dbReference type="ARBA" id="ARBA00009539"/>
    </source>
</evidence>
<comment type="caution">
    <text evidence="8">The sequence shown here is derived from an EMBL/GenBank/DDBJ whole genome shotgun (WGS) entry which is preliminary data.</text>
</comment>
<dbReference type="PANTHER" id="PTHR48069:SF3">
    <property type="entry name" value="DIHYDROFOLATE REDUCTASE"/>
    <property type="match status" value="1"/>
</dbReference>
<gene>
    <name evidence="8" type="ORF">RWE15_22775</name>
</gene>
<protein>
    <recommendedName>
        <fullName evidence="3">dihydrofolate reductase</fullName>
        <ecNumber evidence="3">1.5.1.3</ecNumber>
    </recommendedName>
</protein>
<dbReference type="Gene3D" id="3.40.430.10">
    <property type="entry name" value="Dihydrofolate Reductase, subunit A"/>
    <property type="match status" value="1"/>
</dbReference>
<keyword evidence="4" id="KW-0554">One-carbon metabolism</keyword>
<dbReference type="InterPro" id="IPR001796">
    <property type="entry name" value="DHFR_dom"/>
</dbReference>
<dbReference type="InterPro" id="IPR024072">
    <property type="entry name" value="DHFR-like_dom_sf"/>
</dbReference>
<evidence type="ECO:0000256" key="6">
    <source>
        <dbReference type="ARBA" id="ARBA00023002"/>
    </source>
</evidence>
<proteinExistence type="inferred from homology"/>
<dbReference type="PANTHER" id="PTHR48069">
    <property type="entry name" value="DIHYDROFOLATE REDUCTASE"/>
    <property type="match status" value="1"/>
</dbReference>
<evidence type="ECO:0000256" key="5">
    <source>
        <dbReference type="ARBA" id="ARBA00022857"/>
    </source>
</evidence>